<evidence type="ECO:0000256" key="1">
    <source>
        <dbReference type="SAM" id="MobiDB-lite"/>
    </source>
</evidence>
<keyword evidence="3" id="KW-1185">Reference proteome</keyword>
<reference evidence="2 3" key="1">
    <citation type="journal article" date="2005" name="Nat. Biotechnol.">
        <title>Complete genome sequence of the acetic acid bacterium Gluconobacter oxydans.</title>
        <authorList>
            <person name="Prust C."/>
            <person name="Hoffmeister M."/>
            <person name="Liesegang H."/>
            <person name="Wiezer A."/>
            <person name="Fricke W.F."/>
            <person name="Ehrenreich A."/>
            <person name="Gottschalk G."/>
            <person name="Deppenmeier U."/>
        </authorList>
    </citation>
    <scope>NUCLEOTIDE SEQUENCE [LARGE SCALE GENOMIC DNA]</scope>
    <source>
        <strain evidence="3">621H</strain>
        <plasmid evidence="3">Plasmid pGOX1</plasmid>
    </source>
</reference>
<dbReference type="Proteomes" id="UP000006375">
    <property type="component" value="Plasmid pGOX1"/>
</dbReference>
<proteinExistence type="predicted"/>
<dbReference type="EMBL" id="CP000004">
    <property type="protein sequence ID" value="AAW59678.1"/>
    <property type="molecule type" value="Genomic_DNA"/>
</dbReference>
<dbReference type="KEGG" id="gox:GOX2614"/>
<gene>
    <name evidence="2" type="ordered locus">GOX2614</name>
</gene>
<keyword evidence="2" id="KW-0614">Plasmid</keyword>
<dbReference type="AlphaFoldDB" id="Q5HXS5"/>
<protein>
    <submittedName>
        <fullName evidence="2">Uncharacterized protein</fullName>
    </submittedName>
</protein>
<dbReference type="HOGENOM" id="CLU_2553472_0_0_5"/>
<geneLocation type="plasmid" evidence="2 3">
    <name>pGOX1</name>
</geneLocation>
<evidence type="ECO:0000313" key="2">
    <source>
        <dbReference type="EMBL" id="AAW59678.1"/>
    </source>
</evidence>
<evidence type="ECO:0000313" key="3">
    <source>
        <dbReference type="Proteomes" id="UP000006375"/>
    </source>
</evidence>
<accession>Q5HXS5</accession>
<sequence length="82" mass="9073">MPGLSRRQEGVGNRKTSLRDIPGQEREPQKSDCEPCKNGMGVFLKRGRGHFPDSAAFSTNCCKNTQFPKNDHRSVTFCDASG</sequence>
<organism evidence="2 3">
    <name type="scientific">Gluconobacter oxydans (strain 621H)</name>
    <name type="common">Gluconobacter suboxydans</name>
    <dbReference type="NCBI Taxonomy" id="290633"/>
    <lineage>
        <taxon>Bacteria</taxon>
        <taxon>Pseudomonadati</taxon>
        <taxon>Pseudomonadota</taxon>
        <taxon>Alphaproteobacteria</taxon>
        <taxon>Acetobacterales</taxon>
        <taxon>Acetobacteraceae</taxon>
        <taxon>Gluconobacter</taxon>
    </lineage>
</organism>
<feature type="region of interest" description="Disordered" evidence="1">
    <location>
        <begin position="1"/>
        <end position="36"/>
    </location>
</feature>
<feature type="compositionally biased region" description="Basic and acidic residues" evidence="1">
    <location>
        <begin position="22"/>
        <end position="35"/>
    </location>
</feature>
<name>Q5HXS5_GLUOX</name>